<dbReference type="Proteomes" id="UP001187531">
    <property type="component" value="Unassembled WGS sequence"/>
</dbReference>
<proteinExistence type="predicted"/>
<gene>
    <name evidence="3" type="ORF">QYM36_016451</name>
</gene>
<keyword evidence="2" id="KW-0732">Signal</keyword>
<comment type="caution">
    <text evidence="3">The sequence shown here is derived from an EMBL/GenBank/DDBJ whole genome shotgun (WGS) entry which is preliminary data.</text>
</comment>
<evidence type="ECO:0000256" key="2">
    <source>
        <dbReference type="SAM" id="SignalP"/>
    </source>
</evidence>
<accession>A0AA88KWF2</accession>
<sequence>MSFKIMNFINFYIGVLSVEALICDNRNPTDKICWARGVGTIEVLTVEKRNLVSDWSTGRRNTYKIKAKHVYSESEVLLDDIIVLDCNPDSGIDCSIPDIAVGKTYAVATKLEKNKDNDKSARRILGLCYSWYMDFEELNDKQRKWLQEVDENCKKCNRLPKTNCVPFPKSISTESNMEPEKGSIEAVIIFVIVFGGLFGAALVFGAFICWRRRQNIPPKDII</sequence>
<feature type="signal peptide" evidence="2">
    <location>
        <begin position="1"/>
        <end position="20"/>
    </location>
</feature>
<evidence type="ECO:0000313" key="4">
    <source>
        <dbReference type="Proteomes" id="UP001187531"/>
    </source>
</evidence>
<keyword evidence="4" id="KW-1185">Reference proteome</keyword>
<keyword evidence="1" id="KW-0812">Transmembrane</keyword>
<evidence type="ECO:0000313" key="3">
    <source>
        <dbReference type="EMBL" id="KAK2706407.1"/>
    </source>
</evidence>
<reference evidence="3" key="1">
    <citation type="submission" date="2023-07" db="EMBL/GenBank/DDBJ databases">
        <title>Chromosome-level genome assembly of Artemia franciscana.</title>
        <authorList>
            <person name="Jo E."/>
        </authorList>
    </citation>
    <scope>NUCLEOTIDE SEQUENCE</scope>
    <source>
        <tissue evidence="3">Whole body</tissue>
    </source>
</reference>
<feature type="chain" id="PRO_5041700795" evidence="2">
    <location>
        <begin position="21"/>
        <end position="222"/>
    </location>
</feature>
<name>A0AA88KWF2_ARTSF</name>
<keyword evidence="1" id="KW-1133">Transmembrane helix</keyword>
<feature type="transmembrane region" description="Helical" evidence="1">
    <location>
        <begin position="186"/>
        <end position="210"/>
    </location>
</feature>
<organism evidence="3 4">
    <name type="scientific">Artemia franciscana</name>
    <name type="common">Brine shrimp</name>
    <name type="synonym">Artemia sanfranciscana</name>
    <dbReference type="NCBI Taxonomy" id="6661"/>
    <lineage>
        <taxon>Eukaryota</taxon>
        <taxon>Metazoa</taxon>
        <taxon>Ecdysozoa</taxon>
        <taxon>Arthropoda</taxon>
        <taxon>Crustacea</taxon>
        <taxon>Branchiopoda</taxon>
        <taxon>Anostraca</taxon>
        <taxon>Artemiidae</taxon>
        <taxon>Artemia</taxon>
    </lineage>
</organism>
<evidence type="ECO:0000256" key="1">
    <source>
        <dbReference type="SAM" id="Phobius"/>
    </source>
</evidence>
<dbReference type="Gene3D" id="2.40.50.120">
    <property type="match status" value="1"/>
</dbReference>
<dbReference type="AlphaFoldDB" id="A0AA88KWF2"/>
<protein>
    <submittedName>
        <fullName evidence="3">Uncharacterized protein</fullName>
    </submittedName>
</protein>
<dbReference type="SUPFAM" id="SSF50242">
    <property type="entry name" value="TIMP-like"/>
    <property type="match status" value="1"/>
</dbReference>
<keyword evidence="1" id="KW-0472">Membrane</keyword>
<dbReference type="EMBL" id="JAVRJZ010000020">
    <property type="protein sequence ID" value="KAK2706407.1"/>
    <property type="molecule type" value="Genomic_DNA"/>
</dbReference>
<dbReference type="InterPro" id="IPR008993">
    <property type="entry name" value="TIMP-like_OB-fold"/>
</dbReference>